<evidence type="ECO:0000313" key="3">
    <source>
        <dbReference type="EMBL" id="UYB35070.1"/>
    </source>
</evidence>
<reference evidence="3" key="1">
    <citation type="submission" date="2022-09" db="EMBL/GenBank/DDBJ databases">
        <authorList>
            <person name="Li D."/>
            <person name="Cheng J."/>
            <person name="Li Y."/>
        </authorList>
    </citation>
    <scope>NUCLEOTIDE SEQUENCE</scope>
    <source>
        <strain evidence="3">DL</strain>
    </source>
</reference>
<dbReference type="InterPro" id="IPR005502">
    <property type="entry name" value="Ribosyl_crysJ1"/>
</dbReference>
<keyword evidence="4" id="KW-1185">Reference proteome</keyword>
<dbReference type="Proteomes" id="UP001063368">
    <property type="component" value="Chromosome"/>
</dbReference>
<dbReference type="RefSeq" id="WP_263127139.1">
    <property type="nucleotide sequence ID" value="NZ_CP106856.1"/>
</dbReference>
<protein>
    <submittedName>
        <fullName evidence="3">ADP-ribosylglycohydrolase family protein</fullName>
    </submittedName>
</protein>
<dbReference type="SUPFAM" id="SSF101478">
    <property type="entry name" value="ADP-ribosylglycohydrolase"/>
    <property type="match status" value="1"/>
</dbReference>
<dbReference type="Gene3D" id="1.10.4080.10">
    <property type="entry name" value="ADP-ribosylation/Crystallin J1"/>
    <property type="match status" value="1"/>
</dbReference>
<evidence type="ECO:0000313" key="4">
    <source>
        <dbReference type="Proteomes" id="UP001063368"/>
    </source>
</evidence>
<sequence length="362" mass="37556">MNNSVPLPQADPDLFRSKVRACLLGGALGDALGYAVEFDSLNGIRARFGSGGLTEFSQLDAPAPVSDDTQMTLYTVDGLVEVLQWANDGVGADETACLWLAYLRWLKTQGEALPANAPDQPDRWIDGQEVLRHRRAPGNACLSGLLTGEMGTKQRPVNAESKGCGTVMRSAPFGLLPYVSDETVYKFSADGAALTHGHPSALHSAAVFSALVHDLLPSGAALGDAAAAAVERATASGVPELAERVAAAVRLAAEERAGEAHPSPERMKQALGEGWVAEEALAIGLYAALAAADADTPQEHFRRAVAVAVNHDGDSDSTASVAGNILGVLYGMDALPADWLQAIDAGETVASMADAFIGVTAG</sequence>
<organism evidence="3 4">
    <name type="scientific">Arthrobacter koreensis</name>
    <dbReference type="NCBI Taxonomy" id="199136"/>
    <lineage>
        <taxon>Bacteria</taxon>
        <taxon>Bacillati</taxon>
        <taxon>Actinomycetota</taxon>
        <taxon>Actinomycetes</taxon>
        <taxon>Micrococcales</taxon>
        <taxon>Micrococcaceae</taxon>
        <taxon>Arthrobacter</taxon>
    </lineage>
</organism>
<accession>A0ABY6FPN4</accession>
<name>A0ABY6FPN4_9MICC</name>
<proteinExistence type="inferred from homology"/>
<evidence type="ECO:0000256" key="2">
    <source>
        <dbReference type="ARBA" id="ARBA00022801"/>
    </source>
</evidence>
<dbReference type="EMBL" id="CP106856">
    <property type="protein sequence ID" value="UYB35070.1"/>
    <property type="molecule type" value="Genomic_DNA"/>
</dbReference>
<dbReference type="PANTHER" id="PTHR16222:SF24">
    <property type="entry name" value="ADP-RIBOSYLHYDROLASE ARH3"/>
    <property type="match status" value="1"/>
</dbReference>
<dbReference type="InterPro" id="IPR036705">
    <property type="entry name" value="Ribosyl_crysJ1_sf"/>
</dbReference>
<gene>
    <name evidence="3" type="ORF">N9A08_10535</name>
</gene>
<evidence type="ECO:0000256" key="1">
    <source>
        <dbReference type="ARBA" id="ARBA00010702"/>
    </source>
</evidence>
<keyword evidence="2" id="KW-0378">Hydrolase</keyword>
<dbReference type="InterPro" id="IPR050792">
    <property type="entry name" value="ADP-ribosylglycohydrolase"/>
</dbReference>
<dbReference type="PANTHER" id="PTHR16222">
    <property type="entry name" value="ADP-RIBOSYLGLYCOHYDROLASE"/>
    <property type="match status" value="1"/>
</dbReference>
<comment type="similarity">
    <text evidence="1">Belongs to the ADP-ribosylglycohydrolase family.</text>
</comment>
<dbReference type="Pfam" id="PF03747">
    <property type="entry name" value="ADP_ribosyl_GH"/>
    <property type="match status" value="1"/>
</dbReference>